<name>A0AAV9C1E9_ACOCL</name>
<dbReference type="GO" id="GO:0030687">
    <property type="term" value="C:preribosome, large subunit precursor"/>
    <property type="evidence" value="ECO:0007669"/>
    <property type="project" value="TreeGrafter"/>
</dbReference>
<feature type="region of interest" description="Disordered" evidence="2">
    <location>
        <begin position="239"/>
        <end position="263"/>
    </location>
</feature>
<accession>A0AAV9C1E9</accession>
<feature type="region of interest" description="Disordered" evidence="2">
    <location>
        <begin position="1"/>
        <end position="103"/>
    </location>
</feature>
<comment type="caution">
    <text evidence="3">The sequence shown here is derived from an EMBL/GenBank/DDBJ whole genome shotgun (WGS) entry which is preliminary data.</text>
</comment>
<dbReference type="AlphaFoldDB" id="A0AAV9C1E9"/>
<evidence type="ECO:0000313" key="3">
    <source>
        <dbReference type="EMBL" id="KAK1282530.1"/>
    </source>
</evidence>
<dbReference type="GO" id="GO:0000470">
    <property type="term" value="P:maturation of LSU-rRNA"/>
    <property type="evidence" value="ECO:0007669"/>
    <property type="project" value="TreeGrafter"/>
</dbReference>
<dbReference type="Pfam" id="PF07890">
    <property type="entry name" value="Rrp15p"/>
    <property type="match status" value="1"/>
</dbReference>
<feature type="compositionally biased region" description="Polar residues" evidence="2">
    <location>
        <begin position="245"/>
        <end position="254"/>
    </location>
</feature>
<evidence type="ECO:0008006" key="5">
    <source>
        <dbReference type="Google" id="ProtNLM"/>
    </source>
</evidence>
<evidence type="ECO:0000256" key="1">
    <source>
        <dbReference type="ARBA" id="ARBA00007462"/>
    </source>
</evidence>
<organism evidence="3 4">
    <name type="scientific">Acorus calamus</name>
    <name type="common">Sweet flag</name>
    <dbReference type="NCBI Taxonomy" id="4465"/>
    <lineage>
        <taxon>Eukaryota</taxon>
        <taxon>Viridiplantae</taxon>
        <taxon>Streptophyta</taxon>
        <taxon>Embryophyta</taxon>
        <taxon>Tracheophyta</taxon>
        <taxon>Spermatophyta</taxon>
        <taxon>Magnoliopsida</taxon>
        <taxon>Liliopsida</taxon>
        <taxon>Acoraceae</taxon>
        <taxon>Acorus</taxon>
    </lineage>
</organism>
<dbReference type="PANTHER" id="PTHR13245:SF14">
    <property type="entry name" value="RRP15-LIKE PROTEIN"/>
    <property type="match status" value="1"/>
</dbReference>
<protein>
    <recommendedName>
        <fullName evidence="5">RRP15-like protein</fullName>
    </recommendedName>
</protein>
<evidence type="ECO:0000256" key="2">
    <source>
        <dbReference type="SAM" id="MobiDB-lite"/>
    </source>
</evidence>
<feature type="region of interest" description="Disordered" evidence="2">
    <location>
        <begin position="280"/>
        <end position="303"/>
    </location>
</feature>
<dbReference type="InterPro" id="IPR012459">
    <property type="entry name" value="Rrp15"/>
</dbReference>
<dbReference type="GO" id="GO:0000460">
    <property type="term" value="P:maturation of 5.8S rRNA"/>
    <property type="evidence" value="ECO:0007669"/>
    <property type="project" value="TreeGrafter"/>
</dbReference>
<reference evidence="3" key="2">
    <citation type="submission" date="2023-06" db="EMBL/GenBank/DDBJ databases">
        <authorList>
            <person name="Ma L."/>
            <person name="Liu K.-W."/>
            <person name="Li Z."/>
            <person name="Hsiao Y.-Y."/>
            <person name="Qi Y."/>
            <person name="Fu T."/>
            <person name="Tang G."/>
            <person name="Zhang D."/>
            <person name="Sun W.-H."/>
            <person name="Liu D.-K."/>
            <person name="Li Y."/>
            <person name="Chen G.-Z."/>
            <person name="Liu X.-D."/>
            <person name="Liao X.-Y."/>
            <person name="Jiang Y.-T."/>
            <person name="Yu X."/>
            <person name="Hao Y."/>
            <person name="Huang J."/>
            <person name="Zhao X.-W."/>
            <person name="Ke S."/>
            <person name="Chen Y.-Y."/>
            <person name="Wu W.-L."/>
            <person name="Hsu J.-L."/>
            <person name="Lin Y.-F."/>
            <person name="Huang M.-D."/>
            <person name="Li C.-Y."/>
            <person name="Huang L."/>
            <person name="Wang Z.-W."/>
            <person name="Zhao X."/>
            <person name="Zhong W.-Y."/>
            <person name="Peng D.-H."/>
            <person name="Ahmad S."/>
            <person name="Lan S."/>
            <person name="Zhang J.-S."/>
            <person name="Tsai W.-C."/>
            <person name="Van De Peer Y."/>
            <person name="Liu Z.-J."/>
        </authorList>
    </citation>
    <scope>NUCLEOTIDE SEQUENCE</scope>
    <source>
        <strain evidence="3">CP</strain>
        <tissue evidence="3">Leaves</tissue>
    </source>
</reference>
<comment type="similarity">
    <text evidence="1">Belongs to the RRP15 family.</text>
</comment>
<feature type="compositionally biased region" description="Basic and acidic residues" evidence="2">
    <location>
        <begin position="72"/>
        <end position="90"/>
    </location>
</feature>
<feature type="compositionally biased region" description="Acidic residues" evidence="2">
    <location>
        <begin position="91"/>
        <end position="103"/>
    </location>
</feature>
<proteinExistence type="inferred from homology"/>
<evidence type="ECO:0000313" key="4">
    <source>
        <dbReference type="Proteomes" id="UP001180020"/>
    </source>
</evidence>
<reference evidence="3" key="1">
    <citation type="journal article" date="2023" name="Nat. Commun.">
        <title>Diploid and tetraploid genomes of Acorus and the evolution of monocots.</title>
        <authorList>
            <person name="Ma L."/>
            <person name="Liu K.W."/>
            <person name="Li Z."/>
            <person name="Hsiao Y.Y."/>
            <person name="Qi Y."/>
            <person name="Fu T."/>
            <person name="Tang G.D."/>
            <person name="Zhang D."/>
            <person name="Sun W.H."/>
            <person name="Liu D.K."/>
            <person name="Li Y."/>
            <person name="Chen G.Z."/>
            <person name="Liu X.D."/>
            <person name="Liao X.Y."/>
            <person name="Jiang Y.T."/>
            <person name="Yu X."/>
            <person name="Hao Y."/>
            <person name="Huang J."/>
            <person name="Zhao X.W."/>
            <person name="Ke S."/>
            <person name="Chen Y.Y."/>
            <person name="Wu W.L."/>
            <person name="Hsu J.L."/>
            <person name="Lin Y.F."/>
            <person name="Huang M.D."/>
            <person name="Li C.Y."/>
            <person name="Huang L."/>
            <person name="Wang Z.W."/>
            <person name="Zhao X."/>
            <person name="Zhong W.Y."/>
            <person name="Peng D.H."/>
            <person name="Ahmad S."/>
            <person name="Lan S."/>
            <person name="Zhang J.S."/>
            <person name="Tsai W.C."/>
            <person name="Van de Peer Y."/>
            <person name="Liu Z.J."/>
        </authorList>
    </citation>
    <scope>NUCLEOTIDE SEQUENCE</scope>
    <source>
        <strain evidence="3">CP</strain>
    </source>
</reference>
<dbReference type="PANTHER" id="PTHR13245">
    <property type="entry name" value="RRP15-LIKE PROTEIN"/>
    <property type="match status" value="1"/>
</dbReference>
<gene>
    <name evidence="3" type="ORF">QJS10_CPB22g01409</name>
</gene>
<sequence>MAEETATTMTTARGSKRPRRSNERKSRNKRERTMKGADEIRAAKSAARSSMRFKKVYKRRAEEYNSDDDDAAGVKRDDESDAGEEAREGEEIGGSDVDDDGEAEVQQGIMKFADGCKAFRVAFSKIMKKSVSDGLLGPVLSAHKKLVIEKLAEEEEENEGTGRDRKEKIKAREKGHVKPLNFLDAKEKFLISVATKGVVKLFNAVNKAQAAQKGLNPSHSKDAKVLGKRRKEAFYSELRKKSDQPADNLSTSPTKRTDEPGWAPLRESYMFVDSKMKNWDKLADPTGTVTVGTLPLETSSDDE</sequence>
<dbReference type="EMBL" id="JAUJYO010000022">
    <property type="protein sequence ID" value="KAK1282530.1"/>
    <property type="molecule type" value="Genomic_DNA"/>
</dbReference>
<keyword evidence="4" id="KW-1185">Reference proteome</keyword>
<feature type="compositionally biased region" description="Basic and acidic residues" evidence="2">
    <location>
        <begin position="20"/>
        <end position="42"/>
    </location>
</feature>
<dbReference type="Proteomes" id="UP001180020">
    <property type="component" value="Unassembled WGS sequence"/>
</dbReference>
<feature type="compositionally biased region" description="Low complexity" evidence="2">
    <location>
        <begin position="1"/>
        <end position="12"/>
    </location>
</feature>